<dbReference type="InterPro" id="IPR014710">
    <property type="entry name" value="RmlC-like_jellyroll"/>
</dbReference>
<keyword evidence="3" id="KW-1185">Reference proteome</keyword>
<evidence type="ECO:0000313" key="3">
    <source>
        <dbReference type="Proteomes" id="UP001242903"/>
    </source>
</evidence>
<dbReference type="Gene3D" id="2.60.120.10">
    <property type="entry name" value="Jelly Rolls"/>
    <property type="match status" value="1"/>
</dbReference>
<feature type="domain" description="Cyclic nucleotide-binding" evidence="1">
    <location>
        <begin position="38"/>
        <end position="112"/>
    </location>
</feature>
<dbReference type="Proteomes" id="UP001242903">
    <property type="component" value="Unassembled WGS sequence"/>
</dbReference>
<proteinExistence type="predicted"/>
<dbReference type="InterPro" id="IPR000595">
    <property type="entry name" value="cNMP-bd_dom"/>
</dbReference>
<dbReference type="RefSeq" id="WP_289457209.1">
    <property type="nucleotide sequence ID" value="NZ_JAUCAQ010000035.1"/>
</dbReference>
<gene>
    <name evidence="2" type="ORF">QUE93_10700</name>
</gene>
<dbReference type="EMBL" id="JAUCAQ010000035">
    <property type="protein sequence ID" value="MDM7647475.1"/>
    <property type="molecule type" value="Genomic_DNA"/>
</dbReference>
<dbReference type="PROSITE" id="PS50042">
    <property type="entry name" value="CNMP_BINDING_3"/>
    <property type="match status" value="1"/>
</dbReference>
<comment type="caution">
    <text evidence="2">The sequence shown here is derived from an EMBL/GenBank/DDBJ whole genome shotgun (WGS) entry which is preliminary data.</text>
</comment>
<sequence length="224" mass="25787">MITSTMIDQYNLKSLPADVYKNSKIHYFKNGDIITSSEENQTQKRLLLLLQGRAKVIFLSNDGESTLLEFLNRNDWIGELELVGVTTSYKQVVSLGSSVCLAIPQAIVTKYLINDVAFLQQFNHYLANKIIKRTDLMLTAKAYSFKERLATFMLNDAYNSEYSEPHRLVMEYLGISYRHLLYTYNQLVDEGFIDKIGRNKYKLNMQRIESLSITATTSDHAELQ</sequence>
<protein>
    <submittedName>
        <fullName evidence="2">Cyclic nucleotide-binding domain-containing protein</fullName>
    </submittedName>
</protein>
<organism evidence="2 3">
    <name type="scientific">Leuconostoc falkenbergense</name>
    <dbReference type="NCBI Taxonomy" id="2766470"/>
    <lineage>
        <taxon>Bacteria</taxon>
        <taxon>Bacillati</taxon>
        <taxon>Bacillota</taxon>
        <taxon>Bacilli</taxon>
        <taxon>Lactobacillales</taxon>
        <taxon>Lactobacillaceae</taxon>
        <taxon>Leuconostoc</taxon>
    </lineage>
</organism>
<dbReference type="Pfam" id="PF00027">
    <property type="entry name" value="cNMP_binding"/>
    <property type="match status" value="1"/>
</dbReference>
<reference evidence="2 3" key="1">
    <citation type="submission" date="2023-06" db="EMBL/GenBank/DDBJ databases">
        <title>Draft Genome Sequences of lactic acid bacteria strains isolated from fermented milk products.</title>
        <authorList>
            <person name="Elcheninov A.G."/>
            <person name="Klyukina A."/>
            <person name="Zayulina K.S."/>
            <person name="Gavirova L.A."/>
            <person name="Shcherbakova P.A."/>
            <person name="Shestakov A.I."/>
            <person name="Kublanov I.V."/>
            <person name="Kochetkova T.V."/>
        </authorList>
    </citation>
    <scope>NUCLEOTIDE SEQUENCE [LARGE SCALE GENOMIC DNA]</scope>
    <source>
        <strain evidence="2 3">TOM.81</strain>
    </source>
</reference>
<dbReference type="InterPro" id="IPR018490">
    <property type="entry name" value="cNMP-bd_dom_sf"/>
</dbReference>
<evidence type="ECO:0000313" key="2">
    <source>
        <dbReference type="EMBL" id="MDM7647475.1"/>
    </source>
</evidence>
<evidence type="ECO:0000259" key="1">
    <source>
        <dbReference type="PROSITE" id="PS50042"/>
    </source>
</evidence>
<dbReference type="SUPFAM" id="SSF51206">
    <property type="entry name" value="cAMP-binding domain-like"/>
    <property type="match status" value="1"/>
</dbReference>
<name>A0ABT7S1P6_9LACO</name>
<accession>A0ABT7S1P6</accession>